<organism evidence="4 5">
    <name type="scientific">Yinghuangia soli</name>
    <dbReference type="NCBI Taxonomy" id="2908204"/>
    <lineage>
        <taxon>Bacteria</taxon>
        <taxon>Bacillati</taxon>
        <taxon>Actinomycetota</taxon>
        <taxon>Actinomycetes</taxon>
        <taxon>Kitasatosporales</taxon>
        <taxon>Streptomycetaceae</taxon>
        <taxon>Yinghuangia</taxon>
    </lineage>
</organism>
<reference evidence="4" key="1">
    <citation type="submission" date="2022-01" db="EMBL/GenBank/DDBJ databases">
        <title>Genome-Based Taxonomic Classification of the Phylum Actinobacteria.</title>
        <authorList>
            <person name="Gao Y."/>
        </authorList>
    </citation>
    <scope>NUCLEOTIDE SEQUENCE</scope>
    <source>
        <strain evidence="4">KLBMP 8922</strain>
    </source>
</reference>
<evidence type="ECO:0000313" key="4">
    <source>
        <dbReference type="EMBL" id="MCF2530221.1"/>
    </source>
</evidence>
<feature type="compositionally biased region" description="Low complexity" evidence="1">
    <location>
        <begin position="54"/>
        <end position="69"/>
    </location>
</feature>
<dbReference type="AlphaFoldDB" id="A0AA41U210"/>
<feature type="compositionally biased region" description="Pro residues" evidence="1">
    <location>
        <begin position="100"/>
        <end position="115"/>
    </location>
</feature>
<feature type="domain" description="L,D-TPase catalytic" evidence="3">
    <location>
        <begin position="155"/>
        <end position="303"/>
    </location>
</feature>
<keyword evidence="2" id="KW-0732">Signal</keyword>
<protein>
    <submittedName>
        <fullName evidence="4">L,D-transpeptidase family protein</fullName>
    </submittedName>
</protein>
<evidence type="ECO:0000256" key="2">
    <source>
        <dbReference type="SAM" id="SignalP"/>
    </source>
</evidence>
<feature type="chain" id="PRO_5041442996" evidence="2">
    <location>
        <begin position="25"/>
        <end position="312"/>
    </location>
</feature>
<dbReference type="EMBL" id="JAKFHA010000015">
    <property type="protein sequence ID" value="MCF2530221.1"/>
    <property type="molecule type" value="Genomic_DNA"/>
</dbReference>
<dbReference type="GO" id="GO:0016740">
    <property type="term" value="F:transferase activity"/>
    <property type="evidence" value="ECO:0007669"/>
    <property type="project" value="InterPro"/>
</dbReference>
<feature type="compositionally biased region" description="Low complexity" evidence="1">
    <location>
        <begin position="77"/>
        <end position="99"/>
    </location>
</feature>
<sequence length="312" mass="32047">MGRARRRAAVLLAVAVLQAGLAGCADGGKTGKAGAGSPAPASSGAVPNPPTEPVPASAPAETATASAAPTTPPAESPTPSATPAATPATRPPATATSARPQPPTTPAKPPAPAFPVPVQVGDARQVVTVQARGSYATVATWQREADGSWTRRTVTENARIGSGGVVPGASRTQNTNTTPAGTYTLTQAFGINADPGTALPYTKVGQDHWWVQDNNSDYYNQMRLGSQGGFDKTLPESHTNGSERLITHDPAYRYAVVIDFNRSPAVRYRGAGIFLHVNGSGATAGCVSVPQDFLAAALRWLDPAQKPRIAIG</sequence>
<feature type="region of interest" description="Disordered" evidence="1">
    <location>
        <begin position="29"/>
        <end position="116"/>
    </location>
</feature>
<evidence type="ECO:0000259" key="3">
    <source>
        <dbReference type="Pfam" id="PF03734"/>
    </source>
</evidence>
<dbReference type="PROSITE" id="PS51257">
    <property type="entry name" value="PROKAR_LIPOPROTEIN"/>
    <property type="match status" value="1"/>
</dbReference>
<feature type="compositionally biased region" description="Low complexity" evidence="1">
    <location>
        <begin position="35"/>
        <end position="46"/>
    </location>
</feature>
<gene>
    <name evidence="4" type="ORF">LZ495_23770</name>
</gene>
<feature type="signal peptide" evidence="2">
    <location>
        <begin position="1"/>
        <end position="24"/>
    </location>
</feature>
<evidence type="ECO:0000313" key="5">
    <source>
        <dbReference type="Proteomes" id="UP001165378"/>
    </source>
</evidence>
<keyword evidence="5" id="KW-1185">Reference proteome</keyword>
<dbReference type="Proteomes" id="UP001165378">
    <property type="component" value="Unassembled WGS sequence"/>
</dbReference>
<dbReference type="PANTHER" id="PTHR38589:SF1">
    <property type="entry name" value="BLR0621 PROTEIN"/>
    <property type="match status" value="1"/>
</dbReference>
<dbReference type="InterPro" id="IPR005490">
    <property type="entry name" value="LD_TPept_cat_dom"/>
</dbReference>
<accession>A0AA41U210</accession>
<proteinExistence type="predicted"/>
<dbReference type="RefSeq" id="WP_235054889.1">
    <property type="nucleotide sequence ID" value="NZ_JAKFHA010000015.1"/>
</dbReference>
<dbReference type="Pfam" id="PF03734">
    <property type="entry name" value="YkuD"/>
    <property type="match status" value="1"/>
</dbReference>
<name>A0AA41U210_9ACTN</name>
<comment type="caution">
    <text evidence="4">The sequence shown here is derived from an EMBL/GenBank/DDBJ whole genome shotgun (WGS) entry which is preliminary data.</text>
</comment>
<dbReference type="PANTHER" id="PTHR38589">
    <property type="entry name" value="BLR0621 PROTEIN"/>
    <property type="match status" value="1"/>
</dbReference>
<evidence type="ECO:0000256" key="1">
    <source>
        <dbReference type="SAM" id="MobiDB-lite"/>
    </source>
</evidence>